<sequence length="790" mass="90285">MNTTEAEKEDVPFGFLALPLVIQDRIIRYSLHSLSQIALIKRVSEEVIRPLMHLWSPDTAYLVPVHEPDSTDMHWPFLNHYIRLKASSYTVYPSQMITPIEGEVGGAQRLFFLSFVDLLDDKNYRSILNLKMLELRTVSDLTTLISSWTFYYEQATGGRTVSQHGILRDPTYIFIRDPVPTDWPLEGVILNPRIPKWLLLVSGDSDLLCVGFSNVKGYEICFVEWYLEQIFHFVDISAILMVRFKSIRSGDIGPVQPVSSLRNYTWWNLQTIHLEENNDANAVLQVLHAAPFVRDLRFDNSVLSFCLRLRMLDFDQFTDVVSNLRFLKSLTLSGFRLVRNLRSSSLENLQIFHTKLLPCRNPECLECTGHEPQSLILHGLQLPSLKTLHVHLQVEIPNIILCAFPHDMRLIVVNGSFAEVPIPTRSVLVNVRLLELIPTETSEDITLHYSLAMIARWFPRLQELTSTACLPCTHSTSQFRMLHLETLRILKSLYTAMLPTIGPVDKIAKFRPSCLPKLSQILYPLEVLNSDSDSPQVQYTDVHQLGPVARYVYGHRTQLKLSPYFIEYVELPMLKGGSYYDECSLRLERGTPLTLLNFPMNLLSLCLPDLSNLIFDEENSIEDLVLVYTKEELTSNPFEVPRRHRGAQGANAGLGPVKSITLRIKESSPKVVDLKSSETKSKTVTKVSFTELSGLEKLIIELDLSETEISRETFEFDVNELNKLEELTVGARFRDCRKFEEIGEFNLPGEQKNIYLTGVKLIGVDITQTMVITQDMSSPEELKSRSRDQY</sequence>
<keyword evidence="2" id="KW-1185">Reference proteome</keyword>
<comment type="caution">
    <text evidence="1">The sequence shown here is derived from an EMBL/GenBank/DDBJ whole genome shotgun (WGS) entry which is preliminary data.</text>
</comment>
<name>A0A9P8PRI5_WICPI</name>
<dbReference type="Proteomes" id="UP000774326">
    <property type="component" value="Unassembled WGS sequence"/>
</dbReference>
<reference evidence="1" key="1">
    <citation type="journal article" date="2021" name="Open Biol.">
        <title>Shared evolutionary footprints suggest mitochondrial oxidative damage underlies multiple complex I losses in fungi.</title>
        <authorList>
            <person name="Schikora-Tamarit M.A."/>
            <person name="Marcet-Houben M."/>
            <person name="Nosek J."/>
            <person name="Gabaldon T."/>
        </authorList>
    </citation>
    <scope>NUCLEOTIDE SEQUENCE</scope>
    <source>
        <strain evidence="1">CBS2887</strain>
    </source>
</reference>
<gene>
    <name evidence="1" type="ORF">WICPIJ_009125</name>
</gene>
<accession>A0A9P8PRI5</accession>
<dbReference type="AlphaFoldDB" id="A0A9P8PRI5"/>
<dbReference type="SUPFAM" id="SSF52047">
    <property type="entry name" value="RNI-like"/>
    <property type="match status" value="1"/>
</dbReference>
<reference evidence="1" key="2">
    <citation type="submission" date="2021-01" db="EMBL/GenBank/DDBJ databases">
        <authorList>
            <person name="Schikora-Tamarit M.A."/>
        </authorList>
    </citation>
    <scope>NUCLEOTIDE SEQUENCE</scope>
    <source>
        <strain evidence="1">CBS2887</strain>
    </source>
</reference>
<proteinExistence type="predicted"/>
<evidence type="ECO:0000313" key="2">
    <source>
        <dbReference type="Proteomes" id="UP000774326"/>
    </source>
</evidence>
<organism evidence="1 2">
    <name type="scientific">Wickerhamomyces pijperi</name>
    <name type="common">Yeast</name>
    <name type="synonym">Pichia pijperi</name>
    <dbReference type="NCBI Taxonomy" id="599730"/>
    <lineage>
        <taxon>Eukaryota</taxon>
        <taxon>Fungi</taxon>
        <taxon>Dikarya</taxon>
        <taxon>Ascomycota</taxon>
        <taxon>Saccharomycotina</taxon>
        <taxon>Saccharomycetes</taxon>
        <taxon>Phaffomycetales</taxon>
        <taxon>Wickerhamomycetaceae</taxon>
        <taxon>Wickerhamomyces</taxon>
    </lineage>
</organism>
<protein>
    <submittedName>
        <fullName evidence="1">Uncharacterized protein</fullName>
    </submittedName>
</protein>
<dbReference type="EMBL" id="JAEUBG010005287">
    <property type="protein sequence ID" value="KAH3676345.1"/>
    <property type="molecule type" value="Genomic_DNA"/>
</dbReference>
<evidence type="ECO:0000313" key="1">
    <source>
        <dbReference type="EMBL" id="KAH3676345.1"/>
    </source>
</evidence>